<accession>A0A6B3NB31</accession>
<evidence type="ECO:0000256" key="1">
    <source>
        <dbReference type="SAM" id="MobiDB-lite"/>
    </source>
</evidence>
<reference evidence="2" key="1">
    <citation type="submission" date="2019-11" db="EMBL/GenBank/DDBJ databases">
        <title>Genomic insights into an expanded diversity of filamentous marine cyanobacteria reveals the extraordinary biosynthetic potential of Moorea and Okeania.</title>
        <authorList>
            <person name="Ferreira Leao T."/>
            <person name="Wang M."/>
            <person name="Moss N."/>
            <person name="Da Silva R."/>
            <person name="Sanders J."/>
            <person name="Nurk S."/>
            <person name="Gurevich A."/>
            <person name="Humphrey G."/>
            <person name="Reher R."/>
            <person name="Zhu Q."/>
            <person name="Belda-Ferre P."/>
            <person name="Glukhov E."/>
            <person name="Rex R."/>
            <person name="Dorrestein P.C."/>
            <person name="Knight R."/>
            <person name="Pevzner P."/>
            <person name="Gerwick W.H."/>
            <person name="Gerwick L."/>
        </authorList>
    </citation>
    <scope>NUCLEOTIDE SEQUENCE</scope>
    <source>
        <strain evidence="2">SIO1C4</strain>
    </source>
</reference>
<feature type="compositionally biased region" description="Basic and acidic residues" evidence="1">
    <location>
        <begin position="119"/>
        <end position="132"/>
    </location>
</feature>
<dbReference type="Pfam" id="PF11747">
    <property type="entry name" value="RebB"/>
    <property type="match status" value="1"/>
</dbReference>
<dbReference type="InterPro" id="IPR021070">
    <property type="entry name" value="Killing_trait_RebB"/>
</dbReference>
<evidence type="ECO:0008006" key="3">
    <source>
        <dbReference type="Google" id="ProtNLM"/>
    </source>
</evidence>
<name>A0A6B3NB31_9CYAN</name>
<comment type="caution">
    <text evidence="2">The sequence shown here is derived from an EMBL/GenBank/DDBJ whole genome shotgun (WGS) entry which is preliminary data.</text>
</comment>
<feature type="region of interest" description="Disordered" evidence="1">
    <location>
        <begin position="88"/>
        <end position="132"/>
    </location>
</feature>
<proteinExistence type="predicted"/>
<feature type="compositionally biased region" description="Basic and acidic residues" evidence="1">
    <location>
        <begin position="248"/>
        <end position="258"/>
    </location>
</feature>
<evidence type="ECO:0000313" key="2">
    <source>
        <dbReference type="EMBL" id="NER28877.1"/>
    </source>
</evidence>
<organism evidence="2">
    <name type="scientific">Symploca sp. SIO1C4</name>
    <dbReference type="NCBI Taxonomy" id="2607765"/>
    <lineage>
        <taxon>Bacteria</taxon>
        <taxon>Bacillati</taxon>
        <taxon>Cyanobacteriota</taxon>
        <taxon>Cyanophyceae</taxon>
        <taxon>Coleofasciculales</taxon>
        <taxon>Coleofasciculaceae</taxon>
        <taxon>Symploca</taxon>
    </lineage>
</organism>
<feature type="region of interest" description="Disordered" evidence="1">
    <location>
        <begin position="239"/>
        <end position="258"/>
    </location>
</feature>
<sequence length="258" mass="27254">MTDTVNKQVTDAVTQTATSIMGNAPAQSMGMVYQSMAHSISLLMQNSVSAQGGMQQINAAVIASACKQILAAPSQAALSQAAASQAYPPRMDNYPNLPPSVDKPDGPSPTIDGQGETNGDNKETQKNTQKQLDEAHKLAEHSLKRAMDAAKQAADYDSEALKVAEDMLTKASSELSDLESQEKVKKVFHLARESTIASQNASAALVKTQSLVSKALLNTSDPEIATHYAIQAEHTATEAEEAAAQAKEAVKKAKEAAM</sequence>
<gene>
    <name evidence="2" type="ORF">F6J89_14875</name>
</gene>
<dbReference type="EMBL" id="JAAHFQ010000273">
    <property type="protein sequence ID" value="NER28877.1"/>
    <property type="molecule type" value="Genomic_DNA"/>
</dbReference>
<protein>
    <recommendedName>
        <fullName evidence="3">Killing trait domain-containing protein</fullName>
    </recommendedName>
</protein>
<dbReference type="AlphaFoldDB" id="A0A6B3NB31"/>